<evidence type="ECO:0000256" key="5">
    <source>
        <dbReference type="ARBA" id="ARBA00023049"/>
    </source>
</evidence>
<dbReference type="Gene3D" id="3.30.2010.10">
    <property type="entry name" value="Metalloproteases ('zincins'), catalytic domain"/>
    <property type="match status" value="1"/>
</dbReference>
<dbReference type="InterPro" id="IPR001915">
    <property type="entry name" value="Peptidase_M48"/>
</dbReference>
<evidence type="ECO:0000256" key="6">
    <source>
        <dbReference type="RuleBase" id="RU003983"/>
    </source>
</evidence>
<dbReference type="PANTHER" id="PTHR22726">
    <property type="entry name" value="METALLOENDOPEPTIDASE OMA1"/>
    <property type="match status" value="1"/>
</dbReference>
<keyword evidence="5 6" id="KW-0482">Metalloprotease</keyword>
<organism evidence="9 10">
    <name type="scientific">Chitinophaga agrisoli</name>
    <dbReference type="NCBI Taxonomy" id="2607653"/>
    <lineage>
        <taxon>Bacteria</taxon>
        <taxon>Pseudomonadati</taxon>
        <taxon>Bacteroidota</taxon>
        <taxon>Chitinophagia</taxon>
        <taxon>Chitinophagales</taxon>
        <taxon>Chitinophagaceae</taxon>
        <taxon>Chitinophaga</taxon>
    </lineage>
</organism>
<evidence type="ECO:0000256" key="7">
    <source>
        <dbReference type="SAM" id="Phobius"/>
    </source>
</evidence>
<proteinExistence type="inferred from homology"/>
<feature type="domain" description="Peptidase M48" evidence="8">
    <location>
        <begin position="162"/>
        <end position="330"/>
    </location>
</feature>
<keyword evidence="10" id="KW-1185">Reference proteome</keyword>
<evidence type="ECO:0000256" key="2">
    <source>
        <dbReference type="ARBA" id="ARBA00022723"/>
    </source>
</evidence>
<dbReference type="Proteomes" id="UP000324611">
    <property type="component" value="Unassembled WGS sequence"/>
</dbReference>
<dbReference type="InterPro" id="IPR051156">
    <property type="entry name" value="Mito/Outer_Membr_Metalloprot"/>
</dbReference>
<protein>
    <submittedName>
        <fullName evidence="9">M48 family metallopeptidase</fullName>
    </submittedName>
</protein>
<dbReference type="PANTHER" id="PTHR22726:SF1">
    <property type="entry name" value="METALLOENDOPEPTIDASE OMA1, MITOCHONDRIAL"/>
    <property type="match status" value="1"/>
</dbReference>
<dbReference type="GO" id="GO:0051603">
    <property type="term" value="P:proteolysis involved in protein catabolic process"/>
    <property type="evidence" value="ECO:0007669"/>
    <property type="project" value="TreeGrafter"/>
</dbReference>
<dbReference type="Pfam" id="PF01435">
    <property type="entry name" value="Peptidase_M48"/>
    <property type="match status" value="1"/>
</dbReference>
<feature type="transmembrane region" description="Helical" evidence="7">
    <location>
        <begin position="103"/>
        <end position="123"/>
    </location>
</feature>
<keyword evidence="3 6" id="KW-0378">Hydrolase</keyword>
<dbReference type="GO" id="GO:0016020">
    <property type="term" value="C:membrane"/>
    <property type="evidence" value="ECO:0007669"/>
    <property type="project" value="TreeGrafter"/>
</dbReference>
<reference evidence="9 10" key="2">
    <citation type="submission" date="2019-09" db="EMBL/GenBank/DDBJ databases">
        <authorList>
            <person name="Jin C."/>
        </authorList>
    </citation>
    <scope>NUCLEOTIDE SEQUENCE [LARGE SCALE GENOMIC DNA]</scope>
    <source>
        <strain evidence="9 10">BN140078</strain>
    </source>
</reference>
<comment type="cofactor">
    <cofactor evidence="6">
        <name>Zn(2+)</name>
        <dbReference type="ChEBI" id="CHEBI:29105"/>
    </cofactor>
    <text evidence="6">Binds 1 zinc ion per subunit.</text>
</comment>
<dbReference type="RefSeq" id="WP_149838140.1">
    <property type="nucleotide sequence ID" value="NZ_VUOC01000002.1"/>
</dbReference>
<evidence type="ECO:0000313" key="9">
    <source>
        <dbReference type="EMBL" id="KAA2243264.1"/>
    </source>
</evidence>
<dbReference type="EMBL" id="VUOC01000002">
    <property type="protein sequence ID" value="KAA2243264.1"/>
    <property type="molecule type" value="Genomic_DNA"/>
</dbReference>
<dbReference type="CDD" id="cd07332">
    <property type="entry name" value="M48C_Oma1_like"/>
    <property type="match status" value="1"/>
</dbReference>
<keyword evidence="4 6" id="KW-0862">Zinc</keyword>
<evidence type="ECO:0000256" key="4">
    <source>
        <dbReference type="ARBA" id="ARBA00022833"/>
    </source>
</evidence>
<name>A0A5B2VWV7_9BACT</name>
<keyword evidence="7" id="KW-0472">Membrane</keyword>
<evidence type="ECO:0000256" key="3">
    <source>
        <dbReference type="ARBA" id="ARBA00022801"/>
    </source>
</evidence>
<evidence type="ECO:0000313" key="10">
    <source>
        <dbReference type="Proteomes" id="UP000324611"/>
    </source>
</evidence>
<comment type="caution">
    <text evidence="9">The sequence shown here is derived from an EMBL/GenBank/DDBJ whole genome shotgun (WGS) entry which is preliminary data.</text>
</comment>
<dbReference type="AlphaFoldDB" id="A0A5B2VWV7"/>
<dbReference type="GO" id="GO:0046872">
    <property type="term" value="F:metal ion binding"/>
    <property type="evidence" value="ECO:0007669"/>
    <property type="project" value="UniProtKB-KW"/>
</dbReference>
<evidence type="ECO:0000256" key="1">
    <source>
        <dbReference type="ARBA" id="ARBA00022670"/>
    </source>
</evidence>
<keyword evidence="2" id="KW-0479">Metal-binding</keyword>
<reference evidence="9 10" key="1">
    <citation type="submission" date="2019-09" db="EMBL/GenBank/DDBJ databases">
        <title>Chitinophaga ginsengihumi sp. nov., isolated from soil of ginseng rhizosphere.</title>
        <authorList>
            <person name="Lee J."/>
        </authorList>
    </citation>
    <scope>NUCLEOTIDE SEQUENCE [LARGE SCALE GENOMIC DNA]</scope>
    <source>
        <strain evidence="9 10">BN140078</strain>
    </source>
</reference>
<keyword evidence="7" id="KW-0812">Transmembrane</keyword>
<comment type="similarity">
    <text evidence="6">Belongs to the peptidase M48 family.</text>
</comment>
<sequence>MFKGVYFNHQVANATPVTIQLFTESLQLDFIGGAMPAKKLHWLFTEITMELVDRNFIRITGTGTDAGTLEVSDPVFVKDFLQNYKHIRGAGLHELALRGGLKASLLILLAIAGIILAAHFWVLPWCADRVVDRLPLSFDKELGDMARASMDEPVDTAASQLLTRFAAQMKWDAPDTLTFTVAPSKIENAYALPGGYIVVYTALLKRLKTKEELAALLSHEVAHITCRHSVHKLCRDMSTSLVWTAAFGNSGAATGALFSNAGALYSLTYSRQYEEQADIKGLATMRSNHVNQQGMLQLMQELQKLDHKLKIPEFVSSHPLTDNRIRYVRREIAANPAPVNDHAEMEKIFRQLEQLYHK</sequence>
<accession>A0A5B2VWV7</accession>
<gene>
    <name evidence="9" type="ORF">F0L74_12185</name>
</gene>
<dbReference type="GO" id="GO:0004222">
    <property type="term" value="F:metalloendopeptidase activity"/>
    <property type="evidence" value="ECO:0007669"/>
    <property type="project" value="InterPro"/>
</dbReference>
<keyword evidence="7" id="KW-1133">Transmembrane helix</keyword>
<keyword evidence="1 6" id="KW-0645">Protease</keyword>
<evidence type="ECO:0000259" key="8">
    <source>
        <dbReference type="Pfam" id="PF01435"/>
    </source>
</evidence>